<dbReference type="Gene3D" id="3.80.10.10">
    <property type="entry name" value="Ribonuclease Inhibitor"/>
    <property type="match status" value="1"/>
</dbReference>
<dbReference type="STRING" id="4536.A0A0E0H247"/>
<accession>A0A0E0H247</accession>
<dbReference type="OMA" id="TFMAKRW"/>
<dbReference type="InterPro" id="IPR032675">
    <property type="entry name" value="LRR_dom_sf"/>
</dbReference>
<dbReference type="InterPro" id="IPR003591">
    <property type="entry name" value="Leu-rich_rpt_typical-subtyp"/>
</dbReference>
<dbReference type="PANTHER" id="PTHR48051:SF54">
    <property type="entry name" value="LEUCINE-RICH REPEAT-CONTAINING PROTEIN"/>
    <property type="match status" value="1"/>
</dbReference>
<evidence type="ECO:0000313" key="7">
    <source>
        <dbReference type="Proteomes" id="UP000006591"/>
    </source>
</evidence>
<keyword evidence="7" id="KW-1185">Reference proteome</keyword>
<keyword evidence="2" id="KW-0677">Repeat</keyword>
<evidence type="ECO:0000256" key="5">
    <source>
        <dbReference type="SAM" id="MobiDB-lite"/>
    </source>
</evidence>
<dbReference type="InterPro" id="IPR050216">
    <property type="entry name" value="LRR_domain-containing"/>
</dbReference>
<dbReference type="FunFam" id="3.80.10.10:FF:000405">
    <property type="entry name" value="Plant intracellular Ras-group-related LRR protein 4"/>
    <property type="match status" value="1"/>
</dbReference>
<comment type="function">
    <text evidence="4">Leucine-rich repeat protein that likely mediates protein interactions, possibly in the context of signal transduction.</text>
</comment>
<dbReference type="eggNOG" id="KOG0619">
    <property type="taxonomic scope" value="Eukaryota"/>
</dbReference>
<proteinExistence type="inferred from homology"/>
<dbReference type="EnsemblPlants" id="ONIVA04G14190.1">
    <property type="protein sequence ID" value="ONIVA04G14190.1"/>
    <property type="gene ID" value="ONIVA04G14190"/>
</dbReference>
<evidence type="ECO:0000256" key="1">
    <source>
        <dbReference type="ARBA" id="ARBA00022614"/>
    </source>
</evidence>
<reference evidence="6" key="2">
    <citation type="submission" date="2018-04" db="EMBL/GenBank/DDBJ databases">
        <title>OnivRS2 (Oryza nivara Reference Sequence Version 2).</title>
        <authorList>
            <person name="Zhang J."/>
            <person name="Kudrna D."/>
            <person name="Lee S."/>
            <person name="Talag J."/>
            <person name="Rajasekar S."/>
            <person name="Welchert J."/>
            <person name="Hsing Y.-I."/>
            <person name="Wing R.A."/>
        </authorList>
    </citation>
    <scope>NUCLEOTIDE SEQUENCE [LARGE SCALE GENOMIC DNA]</scope>
    <source>
        <strain evidence="6">SL10</strain>
    </source>
</reference>
<evidence type="ECO:0000256" key="3">
    <source>
        <dbReference type="ARBA" id="ARBA00023786"/>
    </source>
</evidence>
<feature type="region of interest" description="Disordered" evidence="5">
    <location>
        <begin position="22"/>
        <end position="54"/>
    </location>
</feature>
<name>A0A0E0H247_ORYNI</name>
<sequence>MDPAPQAHPILSYVLSRLPTLAKTRPAGGDGGGGGDFDIEQPPVHTPSPRTPSTAGEFELVERMPGLRHPSVLRAMTRAVADVSAARSALQVLGPRPDHELVDSSRAIVAAADAEAGGSRRVPEGDLEACRAVVRLEETHDAYEALLQEAEGRLEAVYRSAMEGKDLEEPDGRDESAAAAAGDDAAVQEEVIAVLRQAEEGKPVESFRLVDRQLRHLPEAFGRIQGLRVLDVSRNQLEVIPDAIGGLDHLEELRLASNALISLPDSIGLLLNLRILNVGSNRLRSLPDSISKCRSLIELDASYNGLAYLPTNIGYELVNLRKLWVHMNKLRSLPSSICEMRSLYLLDAHFNELCGLPSAIGKLSSLEILNLSSNFSDLKDLPASFGDLLNLRELDLSNNQIHALPDSFGRLDKLEKLNLEQNPLSMPPMEIVSKGVDAVKEYMLQRWLDILLEEERKSIAAAESPQAPTTPSAWLARSVSWVSDVSGSLVGYLSGENKTEKDAYLDQQY</sequence>
<reference evidence="6" key="1">
    <citation type="submission" date="2015-04" db="UniProtKB">
        <authorList>
            <consortium name="EnsemblPlants"/>
        </authorList>
    </citation>
    <scope>IDENTIFICATION</scope>
    <source>
        <strain evidence="6">SL10</strain>
    </source>
</reference>
<evidence type="ECO:0000256" key="2">
    <source>
        <dbReference type="ARBA" id="ARBA00022737"/>
    </source>
</evidence>
<dbReference type="Gramene" id="ONIVA04G14190.1">
    <property type="protein sequence ID" value="ONIVA04G14190.1"/>
    <property type="gene ID" value="ONIVA04G14190"/>
</dbReference>
<organism evidence="6">
    <name type="scientific">Oryza nivara</name>
    <name type="common">Indian wild rice</name>
    <name type="synonym">Oryza sativa f. spontanea</name>
    <dbReference type="NCBI Taxonomy" id="4536"/>
    <lineage>
        <taxon>Eukaryota</taxon>
        <taxon>Viridiplantae</taxon>
        <taxon>Streptophyta</taxon>
        <taxon>Embryophyta</taxon>
        <taxon>Tracheophyta</taxon>
        <taxon>Spermatophyta</taxon>
        <taxon>Magnoliopsida</taxon>
        <taxon>Liliopsida</taxon>
        <taxon>Poales</taxon>
        <taxon>Poaceae</taxon>
        <taxon>BOP clade</taxon>
        <taxon>Oryzoideae</taxon>
        <taxon>Oryzeae</taxon>
        <taxon>Oryzinae</taxon>
        <taxon>Oryza</taxon>
    </lineage>
</organism>
<dbReference type="GO" id="GO:0009416">
    <property type="term" value="P:response to light stimulus"/>
    <property type="evidence" value="ECO:0007669"/>
    <property type="project" value="UniProtKB-ARBA"/>
</dbReference>
<dbReference type="SUPFAM" id="SSF52058">
    <property type="entry name" value="L domain-like"/>
    <property type="match status" value="1"/>
</dbReference>
<comment type="similarity">
    <text evidence="3">Belongs to the SHOC2 family.</text>
</comment>
<dbReference type="AlphaFoldDB" id="A0A0E0H247"/>
<dbReference type="PANTHER" id="PTHR48051">
    <property type="match status" value="1"/>
</dbReference>
<dbReference type="SMART" id="SM00364">
    <property type="entry name" value="LRR_BAC"/>
    <property type="match status" value="7"/>
</dbReference>
<keyword evidence="1" id="KW-0433">Leucine-rich repeat</keyword>
<dbReference type="Pfam" id="PF00560">
    <property type="entry name" value="LRR_1"/>
    <property type="match status" value="1"/>
</dbReference>
<dbReference type="Proteomes" id="UP000006591">
    <property type="component" value="Chromosome 4"/>
</dbReference>
<dbReference type="SMART" id="SM00369">
    <property type="entry name" value="LRR_TYP"/>
    <property type="match status" value="7"/>
</dbReference>
<dbReference type="InterPro" id="IPR001611">
    <property type="entry name" value="Leu-rich_rpt"/>
</dbReference>
<evidence type="ECO:0008006" key="8">
    <source>
        <dbReference type="Google" id="ProtNLM"/>
    </source>
</evidence>
<evidence type="ECO:0000313" key="6">
    <source>
        <dbReference type="EnsemblPlants" id="ONIVA04G14190.1"/>
    </source>
</evidence>
<protein>
    <recommendedName>
        <fullName evidence="8">Plant intracellular Ras-group-related LRR protein 3</fullName>
    </recommendedName>
</protein>
<dbReference type="Pfam" id="PF13855">
    <property type="entry name" value="LRR_8"/>
    <property type="match status" value="2"/>
</dbReference>
<evidence type="ECO:0000256" key="4">
    <source>
        <dbReference type="ARBA" id="ARBA00037519"/>
    </source>
</evidence>
<dbReference type="HOGENOM" id="CLU_021557_0_0_1"/>
<dbReference type="GO" id="GO:0005737">
    <property type="term" value="C:cytoplasm"/>
    <property type="evidence" value="ECO:0007669"/>
    <property type="project" value="TreeGrafter"/>
</dbReference>
<dbReference type="PROSITE" id="PS51450">
    <property type="entry name" value="LRR"/>
    <property type="match status" value="3"/>
</dbReference>